<keyword evidence="3" id="KW-1185">Reference proteome</keyword>
<dbReference type="PROSITE" id="PS51257">
    <property type="entry name" value="PROKAR_LIPOPROTEIN"/>
    <property type="match status" value="1"/>
</dbReference>
<dbReference type="KEGG" id="pla:Plav_2037"/>
<evidence type="ECO:0000313" key="2">
    <source>
        <dbReference type="EMBL" id="ABS63651.1"/>
    </source>
</evidence>
<dbReference type="AlphaFoldDB" id="A7HUR8"/>
<proteinExistence type="predicted"/>
<name>A7HUR8_PARL1</name>
<keyword evidence="1" id="KW-0732">Signal</keyword>
<dbReference type="Proteomes" id="UP000006377">
    <property type="component" value="Chromosome"/>
</dbReference>
<feature type="signal peptide" evidence="1">
    <location>
        <begin position="1"/>
        <end position="23"/>
    </location>
</feature>
<gene>
    <name evidence="2" type="ordered locus">Plav_2037</name>
</gene>
<dbReference type="EMBL" id="CP000774">
    <property type="protein sequence ID" value="ABS63651.1"/>
    <property type="molecule type" value="Genomic_DNA"/>
</dbReference>
<feature type="chain" id="PRO_5002710588" description="Lipoprotein" evidence="1">
    <location>
        <begin position="24"/>
        <end position="198"/>
    </location>
</feature>
<evidence type="ECO:0000313" key="3">
    <source>
        <dbReference type="Proteomes" id="UP000006377"/>
    </source>
</evidence>
<dbReference type="RefSeq" id="WP_012110955.1">
    <property type="nucleotide sequence ID" value="NC_009719.1"/>
</dbReference>
<sequence length="198" mass="18988">MKKIAAGAVFAAALMLSACQTTGAGGQAAIPGAYVPTPQEQAIQQAAIAQAGAAGAFNYNAAQAAAGGALANQAVAGAVGQGLAAAIATPGANAPIAASQPDDGQKSCAQLAAEMASMNEIVAKADNTATTSQVASIGIGLAQTFGGYFGGGAAVNAIQASSAVDSANQQQRQAAQVQSQQAQVRMQVLAGIAAGKGC</sequence>
<reference evidence="2 3" key="1">
    <citation type="journal article" date="2011" name="Stand. Genomic Sci.">
        <title>Complete genome sequence of Parvibaculum lavamentivorans type strain (DS-1(T)).</title>
        <authorList>
            <person name="Schleheck D."/>
            <person name="Weiss M."/>
            <person name="Pitluck S."/>
            <person name="Bruce D."/>
            <person name="Land M.L."/>
            <person name="Han S."/>
            <person name="Saunders E."/>
            <person name="Tapia R."/>
            <person name="Detter C."/>
            <person name="Brettin T."/>
            <person name="Han J."/>
            <person name="Woyke T."/>
            <person name="Goodwin L."/>
            <person name="Pennacchio L."/>
            <person name="Nolan M."/>
            <person name="Cook A.M."/>
            <person name="Kjelleberg S."/>
            <person name="Thomas T."/>
        </authorList>
    </citation>
    <scope>NUCLEOTIDE SEQUENCE [LARGE SCALE GENOMIC DNA]</scope>
    <source>
        <strain evidence="3">DS-1 / DSM 13023 / NCIMB 13966</strain>
    </source>
</reference>
<organism evidence="2 3">
    <name type="scientific">Parvibaculum lavamentivorans (strain DS-1 / DSM 13023 / NCIMB 13966)</name>
    <dbReference type="NCBI Taxonomy" id="402881"/>
    <lineage>
        <taxon>Bacteria</taxon>
        <taxon>Pseudomonadati</taxon>
        <taxon>Pseudomonadota</taxon>
        <taxon>Alphaproteobacteria</taxon>
        <taxon>Hyphomicrobiales</taxon>
        <taxon>Parvibaculaceae</taxon>
        <taxon>Parvibaculum</taxon>
    </lineage>
</organism>
<dbReference type="STRING" id="402881.Plav_2037"/>
<evidence type="ECO:0008006" key="4">
    <source>
        <dbReference type="Google" id="ProtNLM"/>
    </source>
</evidence>
<accession>A7HUR8</accession>
<evidence type="ECO:0000256" key="1">
    <source>
        <dbReference type="SAM" id="SignalP"/>
    </source>
</evidence>
<protein>
    <recommendedName>
        <fullName evidence="4">Lipoprotein</fullName>
    </recommendedName>
</protein>
<dbReference type="HOGENOM" id="CLU_1377007_0_0_5"/>